<name>A0A6J4SP24_9SPHN</name>
<sequence length="249" mass="26880">MHTVRQRASTLLGTNGVLLLVALLLTACRAEPQPRSSFPPSGRDVAPIVSDAFSTEDVRDRAGEFEQVVELADVKPGMWVADIGAGEGYYTVRLAPIVGAQGRVLAQDIMPETRDLLAQRVEREGLENVAVRLGEPADPKLPPASFDRIFLVHMYHEVTDPYSFLWHLRTGLKPAGEVVVVDADRPVKRHGIPPAQLKCELAAVGLQLQRVERLPGGDSYFAAFRPGGPRPEPEAIKPCGPAASGPAAD</sequence>
<dbReference type="PROSITE" id="PS51257">
    <property type="entry name" value="PROKAR_LIPOPROTEIN"/>
    <property type="match status" value="1"/>
</dbReference>
<dbReference type="PANTHER" id="PTHR43861:SF1">
    <property type="entry name" value="TRANS-ACONITATE 2-METHYLTRANSFERASE"/>
    <property type="match status" value="1"/>
</dbReference>
<protein>
    <submittedName>
        <fullName evidence="3">Gll3385 protein</fullName>
    </submittedName>
</protein>
<feature type="region of interest" description="Disordered" evidence="1">
    <location>
        <begin position="226"/>
        <end position="249"/>
    </location>
</feature>
<proteinExistence type="predicted"/>
<dbReference type="PANTHER" id="PTHR43861">
    <property type="entry name" value="TRANS-ACONITATE 2-METHYLTRANSFERASE-RELATED"/>
    <property type="match status" value="1"/>
</dbReference>
<feature type="domain" description="Methyltransferase type 11" evidence="2">
    <location>
        <begin position="82"/>
        <end position="179"/>
    </location>
</feature>
<accession>A0A6J4SP24</accession>
<dbReference type="InterPro" id="IPR029063">
    <property type="entry name" value="SAM-dependent_MTases_sf"/>
</dbReference>
<organism evidence="3">
    <name type="scientific">uncultured Sphingomonas sp</name>
    <dbReference type="NCBI Taxonomy" id="158754"/>
    <lineage>
        <taxon>Bacteria</taxon>
        <taxon>Pseudomonadati</taxon>
        <taxon>Pseudomonadota</taxon>
        <taxon>Alphaproteobacteria</taxon>
        <taxon>Sphingomonadales</taxon>
        <taxon>Sphingomonadaceae</taxon>
        <taxon>Sphingomonas</taxon>
        <taxon>environmental samples</taxon>
    </lineage>
</organism>
<dbReference type="InterPro" id="IPR013216">
    <property type="entry name" value="Methyltransf_11"/>
</dbReference>
<evidence type="ECO:0000259" key="2">
    <source>
        <dbReference type="Pfam" id="PF08241"/>
    </source>
</evidence>
<dbReference type="Pfam" id="PF08241">
    <property type="entry name" value="Methyltransf_11"/>
    <property type="match status" value="1"/>
</dbReference>
<evidence type="ECO:0000256" key="1">
    <source>
        <dbReference type="SAM" id="MobiDB-lite"/>
    </source>
</evidence>
<dbReference type="CDD" id="cd02440">
    <property type="entry name" value="AdoMet_MTases"/>
    <property type="match status" value="1"/>
</dbReference>
<dbReference type="AlphaFoldDB" id="A0A6J4SP24"/>
<evidence type="ECO:0000313" key="3">
    <source>
        <dbReference type="EMBL" id="CAA9499986.1"/>
    </source>
</evidence>
<dbReference type="Gene3D" id="3.40.50.150">
    <property type="entry name" value="Vaccinia Virus protein VP39"/>
    <property type="match status" value="1"/>
</dbReference>
<gene>
    <name evidence="3" type="ORF">AVDCRST_MAG09-934</name>
</gene>
<dbReference type="EMBL" id="CADCVZ010000015">
    <property type="protein sequence ID" value="CAA9499986.1"/>
    <property type="molecule type" value="Genomic_DNA"/>
</dbReference>
<reference evidence="3" key="1">
    <citation type="submission" date="2020-02" db="EMBL/GenBank/DDBJ databases">
        <authorList>
            <person name="Meier V. D."/>
        </authorList>
    </citation>
    <scope>NUCLEOTIDE SEQUENCE</scope>
    <source>
        <strain evidence="3">AVDCRST_MAG09</strain>
    </source>
</reference>
<dbReference type="SUPFAM" id="SSF53335">
    <property type="entry name" value="S-adenosyl-L-methionine-dependent methyltransferases"/>
    <property type="match status" value="1"/>
</dbReference>
<dbReference type="GO" id="GO:0008757">
    <property type="term" value="F:S-adenosylmethionine-dependent methyltransferase activity"/>
    <property type="evidence" value="ECO:0007669"/>
    <property type="project" value="InterPro"/>
</dbReference>